<evidence type="ECO:0000313" key="1">
    <source>
        <dbReference type="EMBL" id="EYE89886.1"/>
    </source>
</evidence>
<proteinExistence type="predicted"/>
<dbReference type="EMBL" id="AZQP01000001">
    <property type="protein sequence ID" value="EYE89886.1"/>
    <property type="molecule type" value="Genomic_DNA"/>
</dbReference>
<accession>A0A017RZ66</accession>
<dbReference type="AlphaFoldDB" id="A0A017RZ66"/>
<dbReference type="STRING" id="1403537.Q428_00745"/>
<dbReference type="Proteomes" id="UP000019681">
    <property type="component" value="Unassembled WGS sequence"/>
</dbReference>
<protein>
    <submittedName>
        <fullName evidence="1">Uncharacterized protein</fullName>
    </submittedName>
</protein>
<gene>
    <name evidence="1" type="ORF">Q428_00745</name>
</gene>
<organism evidence="1 2">
    <name type="scientific">Fervidicella metallireducens AeB</name>
    <dbReference type="NCBI Taxonomy" id="1403537"/>
    <lineage>
        <taxon>Bacteria</taxon>
        <taxon>Bacillati</taxon>
        <taxon>Bacillota</taxon>
        <taxon>Clostridia</taxon>
        <taxon>Eubacteriales</taxon>
        <taxon>Clostridiaceae</taxon>
        <taxon>Fervidicella</taxon>
    </lineage>
</organism>
<reference evidence="1 2" key="1">
    <citation type="journal article" date="2014" name="Genome Announc.">
        <title>Draft Genome Sequence of Fervidicella metallireducens Strain AeBT, an Iron-Reducing Thermoanaerobe from the Great Artesian Basin.</title>
        <authorList>
            <person name="Patel B.K."/>
        </authorList>
    </citation>
    <scope>NUCLEOTIDE SEQUENCE [LARGE SCALE GENOMIC DNA]</scope>
    <source>
        <strain evidence="1 2">AeB</strain>
    </source>
</reference>
<keyword evidence="2" id="KW-1185">Reference proteome</keyword>
<sequence>MIYFIIPKYMNEIGDCCIIKDSEGERIKNKRINSVLNGICLTDA</sequence>
<dbReference type="RefSeq" id="WP_278244849.1">
    <property type="nucleotide sequence ID" value="NZ_AZQP01000001.1"/>
</dbReference>
<name>A0A017RZ66_9CLOT</name>
<comment type="caution">
    <text evidence="1">The sequence shown here is derived from an EMBL/GenBank/DDBJ whole genome shotgun (WGS) entry which is preliminary data.</text>
</comment>
<evidence type="ECO:0000313" key="2">
    <source>
        <dbReference type="Proteomes" id="UP000019681"/>
    </source>
</evidence>